<keyword evidence="2" id="KW-1185">Reference proteome</keyword>
<organism evidence="1 2">
    <name type="scientific">Fusarium duplospermum</name>
    <dbReference type="NCBI Taxonomy" id="1325734"/>
    <lineage>
        <taxon>Eukaryota</taxon>
        <taxon>Fungi</taxon>
        <taxon>Dikarya</taxon>
        <taxon>Ascomycota</taxon>
        <taxon>Pezizomycotina</taxon>
        <taxon>Sordariomycetes</taxon>
        <taxon>Hypocreomycetidae</taxon>
        <taxon>Hypocreales</taxon>
        <taxon>Nectriaceae</taxon>
        <taxon>Fusarium</taxon>
        <taxon>Fusarium solani species complex</taxon>
    </lineage>
</organism>
<gene>
    <name evidence="1" type="ORF">CEP54_014779</name>
</gene>
<dbReference type="Proteomes" id="UP000288168">
    <property type="component" value="Unassembled WGS sequence"/>
</dbReference>
<dbReference type="OrthoDB" id="10466785at2759"/>
<evidence type="ECO:0000313" key="2">
    <source>
        <dbReference type="Proteomes" id="UP000288168"/>
    </source>
</evidence>
<accession>A0A428NTV9</accession>
<proteinExistence type="predicted"/>
<dbReference type="AlphaFoldDB" id="A0A428NTV9"/>
<reference evidence="1 2" key="1">
    <citation type="submission" date="2017-06" db="EMBL/GenBank/DDBJ databases">
        <title>Comparative genomic analysis of Ambrosia Fusariam Clade fungi.</title>
        <authorList>
            <person name="Stajich J.E."/>
            <person name="Carrillo J."/>
            <person name="Kijimoto T."/>
            <person name="Eskalen A."/>
            <person name="O'Donnell K."/>
            <person name="Kasson M."/>
        </authorList>
    </citation>
    <scope>NUCLEOTIDE SEQUENCE [LARGE SCALE GENOMIC DNA]</scope>
    <source>
        <strain evidence="1 2">NRRL62584</strain>
    </source>
</reference>
<comment type="caution">
    <text evidence="1">The sequence shown here is derived from an EMBL/GenBank/DDBJ whole genome shotgun (WGS) entry which is preliminary data.</text>
</comment>
<dbReference type="EMBL" id="NKCI01000298">
    <property type="protein sequence ID" value="RSL44195.1"/>
    <property type="molecule type" value="Genomic_DNA"/>
</dbReference>
<name>A0A428NTV9_9HYPO</name>
<evidence type="ECO:0000313" key="1">
    <source>
        <dbReference type="EMBL" id="RSL44195.1"/>
    </source>
</evidence>
<protein>
    <submittedName>
        <fullName evidence="1">Uncharacterized protein</fullName>
    </submittedName>
</protein>
<sequence>MTTRTTFIRSHNPAAVYGNQHPLPPLESYEENQTKDNTIGLSIYDIDITIPLDDQRAELKAHHYIELAILAGEAFLAASERMGVPQALRHFVRRQELRGLRQLKELTAIELEGHSFVMDMQSNTGWVDSCWRWCRSSNWRKDSRSIETKKLEDGSWRTRCRSLRGIKVFKKLSHSSDSTEEEGFGPEGGKVWLVAVEMSQQVYAVEELYGSSGSLDAESRRITKL</sequence>